<keyword evidence="3" id="KW-1185">Reference proteome</keyword>
<gene>
    <name evidence="2" type="ORF">DR950_03895</name>
</gene>
<organism evidence="2 3">
    <name type="scientific">Kitasatospora xanthocidica</name>
    <dbReference type="NCBI Taxonomy" id="83382"/>
    <lineage>
        <taxon>Bacteria</taxon>
        <taxon>Bacillati</taxon>
        <taxon>Actinomycetota</taxon>
        <taxon>Actinomycetes</taxon>
        <taxon>Kitasatosporales</taxon>
        <taxon>Streptomycetaceae</taxon>
        <taxon>Kitasatospora</taxon>
    </lineage>
</organism>
<protein>
    <submittedName>
        <fullName evidence="2">Fic family protein</fullName>
    </submittedName>
</protein>
<accession>A0A373A3F9</accession>
<dbReference type="Pfam" id="PF02661">
    <property type="entry name" value="Fic"/>
    <property type="match status" value="1"/>
</dbReference>
<comment type="caution">
    <text evidence="2">The sequence shown here is derived from an EMBL/GenBank/DDBJ whole genome shotgun (WGS) entry which is preliminary data.</text>
</comment>
<feature type="domain" description="Fido" evidence="1">
    <location>
        <begin position="316"/>
        <end position="453"/>
    </location>
</feature>
<dbReference type="Gene3D" id="1.10.3290.10">
    <property type="entry name" value="Fido-like domain"/>
    <property type="match status" value="1"/>
</dbReference>
<dbReference type="AlphaFoldDB" id="A0A373A3F9"/>
<dbReference type="SUPFAM" id="SSF140931">
    <property type="entry name" value="Fic-like"/>
    <property type="match status" value="1"/>
</dbReference>
<name>A0A373A3F9_9ACTN</name>
<dbReference type="InterPro" id="IPR003812">
    <property type="entry name" value="Fido"/>
</dbReference>
<proteinExistence type="predicted"/>
<reference evidence="2 3" key="1">
    <citation type="submission" date="2018-08" db="EMBL/GenBank/DDBJ databases">
        <title>Diversity &amp; Physiological Properties of Lignin-Decomposing Actinobacteria from Soil.</title>
        <authorList>
            <person name="Roh S.G."/>
            <person name="Kim S.B."/>
        </authorList>
    </citation>
    <scope>NUCLEOTIDE SEQUENCE [LARGE SCALE GENOMIC DNA]</scope>
    <source>
        <strain evidence="2 3">MMS17-GH009</strain>
    </source>
</reference>
<evidence type="ECO:0000313" key="2">
    <source>
        <dbReference type="EMBL" id="RGD62639.1"/>
    </source>
</evidence>
<dbReference type="InterPro" id="IPR036597">
    <property type="entry name" value="Fido-like_dom_sf"/>
</dbReference>
<evidence type="ECO:0000259" key="1">
    <source>
        <dbReference type="PROSITE" id="PS51459"/>
    </source>
</evidence>
<sequence length="453" mass="50210">MLNTLHPTDLTWDDVDPTNHPFDPASVAGVIRSLGPARRVPSRLDPAIDLTRVNWAWEVAKPWSDAMTHVLMERYGRWAAGWRWSLGEGDVDGGPVGNWCCGSHSITTPEQTLDRVVAALCEWRDWLERLAEWFEAYPLDPETLDADRILWERAARNLILQVADRTGAESGWYGHCRQVLEWFLGYWGVAPEPAERLVRQAVGGRFKSWTAPDTVLADEVAERLVGPLRPQDIYWSPDPGELPDHLERWLAVRASVPWSDGADGEDGTDSGPVTPARDGAAEDFRFFDAAVDPARAAGLLTALELVRADAARGAVLDFELLRGWQQHVLGTPEPPPLRTRPAFAKGGEERYGIGPDTRARLDACLAQAADGRIPLAARAARVYLDVCFFHPFDDGNARAALLTLLFVLARAGVTLDSVLLIRRFGYRADDPHDALSLCRSVEIHLRQSRAAAQ</sequence>
<dbReference type="Proteomes" id="UP000263377">
    <property type="component" value="Unassembled WGS sequence"/>
</dbReference>
<dbReference type="EMBL" id="QVIG01000001">
    <property type="protein sequence ID" value="RGD62639.1"/>
    <property type="molecule type" value="Genomic_DNA"/>
</dbReference>
<dbReference type="PROSITE" id="PS51459">
    <property type="entry name" value="FIDO"/>
    <property type="match status" value="1"/>
</dbReference>
<evidence type="ECO:0000313" key="3">
    <source>
        <dbReference type="Proteomes" id="UP000263377"/>
    </source>
</evidence>